<dbReference type="RefSeq" id="WP_380136661.1">
    <property type="nucleotide sequence ID" value="NZ_JBHLUI010000008.1"/>
</dbReference>
<proteinExistence type="predicted"/>
<reference evidence="1 2" key="1">
    <citation type="submission" date="2024-09" db="EMBL/GenBank/DDBJ databases">
        <authorList>
            <person name="Sun Q."/>
            <person name="Mori K."/>
        </authorList>
    </citation>
    <scope>NUCLEOTIDE SEQUENCE [LARGE SCALE GENOMIC DNA]</scope>
    <source>
        <strain evidence="1 2">TISTR 1856</strain>
    </source>
</reference>
<dbReference type="SUPFAM" id="SSF53850">
    <property type="entry name" value="Periplasmic binding protein-like II"/>
    <property type="match status" value="1"/>
</dbReference>
<keyword evidence="2" id="KW-1185">Reference proteome</keyword>
<dbReference type="PANTHER" id="PTHR43649">
    <property type="entry name" value="ARABINOSE-BINDING PROTEIN-RELATED"/>
    <property type="match status" value="1"/>
</dbReference>
<organism evidence="1 2">
    <name type="scientific">Kineococcus gynurae</name>
    <dbReference type="NCBI Taxonomy" id="452979"/>
    <lineage>
        <taxon>Bacteria</taxon>
        <taxon>Bacillati</taxon>
        <taxon>Actinomycetota</taxon>
        <taxon>Actinomycetes</taxon>
        <taxon>Kineosporiales</taxon>
        <taxon>Kineosporiaceae</taxon>
        <taxon>Kineococcus</taxon>
    </lineage>
</organism>
<dbReference type="InterPro" id="IPR006059">
    <property type="entry name" value="SBP"/>
</dbReference>
<dbReference type="EMBL" id="JBHMDM010000007">
    <property type="protein sequence ID" value="MFB9378642.1"/>
    <property type="molecule type" value="Genomic_DNA"/>
</dbReference>
<comment type="caution">
    <text evidence="1">The sequence shown here is derived from an EMBL/GenBank/DDBJ whole genome shotgun (WGS) entry which is preliminary data.</text>
</comment>
<name>A0ABV5LX33_9ACTN</name>
<dbReference type="InterPro" id="IPR006311">
    <property type="entry name" value="TAT_signal"/>
</dbReference>
<sequence>MTLVRPSRRGVLAGLGAGAATLGVGALGACATPTAGGSAVPLAYWNFFTGGDGGRMVALVDAFRSEAPDVDVTATTLAWGSPYYTKLAMACAGGRGPDLATLHLSRLKPFAAHLLDPFDQDELAARGITREQFPAAVWEQASVDGELFAVPLDTHPQVLYLNTDLCDRAGLLDGDGELLPIGSPEAFLDAGRRLAEVTGSTGISWSAADGLAGWMLLWTLYRQQGAEFVLPPGGPAEVDREALTRAFAVIRDMTDGTICSATLDGPAAPAVFASEQAGMLVLGDWEVITAETAGIPFTMVPFPALFGTEPVVRADAHSFVLPRRADVDPAVRSAVYDMVAAMLRSSVVWAEGGHIPALAAVVDSSEYLALKPQSNYRGVAEFVQFDPDAYFSGSGSQLMSYGAQLNLSVATRVQTPEQAAGALVDWLDDQLAIPSPV</sequence>
<dbReference type="Proteomes" id="UP001589748">
    <property type="component" value="Unassembled WGS sequence"/>
</dbReference>
<dbReference type="PROSITE" id="PS51257">
    <property type="entry name" value="PROKAR_LIPOPROTEIN"/>
    <property type="match status" value="1"/>
</dbReference>
<protein>
    <submittedName>
        <fullName evidence="1">ABC transporter substrate-binding protein</fullName>
    </submittedName>
</protein>
<dbReference type="Pfam" id="PF01547">
    <property type="entry name" value="SBP_bac_1"/>
    <property type="match status" value="1"/>
</dbReference>
<dbReference type="PROSITE" id="PS51318">
    <property type="entry name" value="TAT"/>
    <property type="match status" value="1"/>
</dbReference>
<evidence type="ECO:0000313" key="2">
    <source>
        <dbReference type="Proteomes" id="UP001589748"/>
    </source>
</evidence>
<dbReference type="PANTHER" id="PTHR43649:SF14">
    <property type="entry name" value="BLR3389 PROTEIN"/>
    <property type="match status" value="1"/>
</dbReference>
<evidence type="ECO:0000313" key="1">
    <source>
        <dbReference type="EMBL" id="MFB9378642.1"/>
    </source>
</evidence>
<dbReference type="Gene3D" id="3.40.190.10">
    <property type="entry name" value="Periplasmic binding protein-like II"/>
    <property type="match status" value="1"/>
</dbReference>
<gene>
    <name evidence="1" type="ORF">ACFFVI_16890</name>
</gene>
<accession>A0ABV5LX33</accession>
<dbReference type="InterPro" id="IPR050490">
    <property type="entry name" value="Bact_solute-bd_prot1"/>
</dbReference>